<comment type="caution">
    <text evidence="5">The sequence shown here is derived from an EMBL/GenBank/DDBJ whole genome shotgun (WGS) entry which is preliminary data.</text>
</comment>
<dbReference type="InterPro" id="IPR033425">
    <property type="entry name" value="MASE3"/>
</dbReference>
<dbReference type="NCBIfam" id="TIGR00229">
    <property type="entry name" value="sensory_box"/>
    <property type="match status" value="2"/>
</dbReference>
<feature type="transmembrane region" description="Helical" evidence="1">
    <location>
        <begin position="147"/>
        <end position="168"/>
    </location>
</feature>
<keyword evidence="1" id="KW-1133">Transmembrane helix</keyword>
<dbReference type="InterPro" id="IPR000160">
    <property type="entry name" value="GGDEF_dom"/>
</dbReference>
<feature type="domain" description="PAS" evidence="2">
    <location>
        <begin position="283"/>
        <end position="353"/>
    </location>
</feature>
<dbReference type="InterPro" id="IPR013656">
    <property type="entry name" value="PAS_4"/>
</dbReference>
<dbReference type="Pfam" id="PF08448">
    <property type="entry name" value="PAS_4"/>
    <property type="match status" value="1"/>
</dbReference>
<dbReference type="CDD" id="cd00130">
    <property type="entry name" value="PAS"/>
    <property type="match status" value="2"/>
</dbReference>
<dbReference type="CDD" id="cd01949">
    <property type="entry name" value="GGDEF"/>
    <property type="match status" value="1"/>
</dbReference>
<dbReference type="Pfam" id="PF17159">
    <property type="entry name" value="MASE3"/>
    <property type="match status" value="1"/>
</dbReference>
<feature type="transmembrane region" description="Helical" evidence="1">
    <location>
        <begin position="188"/>
        <end position="205"/>
    </location>
</feature>
<dbReference type="Pfam" id="PF13426">
    <property type="entry name" value="PAS_9"/>
    <property type="match status" value="1"/>
</dbReference>
<name>A0A7W2EIE0_9BURK</name>
<dbReference type="GO" id="GO:0003824">
    <property type="term" value="F:catalytic activity"/>
    <property type="evidence" value="ECO:0007669"/>
    <property type="project" value="UniProtKB-ARBA"/>
</dbReference>
<dbReference type="EMBL" id="JACEZS010000010">
    <property type="protein sequence ID" value="MBA5606325.1"/>
    <property type="molecule type" value="Genomic_DNA"/>
</dbReference>
<dbReference type="PROSITE" id="PS50887">
    <property type="entry name" value="GGDEF"/>
    <property type="match status" value="1"/>
</dbReference>
<keyword evidence="1" id="KW-0812">Transmembrane</keyword>
<evidence type="ECO:0000313" key="5">
    <source>
        <dbReference type="EMBL" id="MBA5606325.1"/>
    </source>
</evidence>
<dbReference type="RefSeq" id="WP_182218283.1">
    <property type="nucleotide sequence ID" value="NZ_JACEZS010000010.1"/>
</dbReference>
<dbReference type="InterPro" id="IPR029787">
    <property type="entry name" value="Nucleotide_cyclase"/>
</dbReference>
<feature type="domain" description="GGDEF" evidence="4">
    <location>
        <begin position="568"/>
        <end position="705"/>
    </location>
</feature>
<dbReference type="SMART" id="SM00091">
    <property type="entry name" value="PAS"/>
    <property type="match status" value="2"/>
</dbReference>
<dbReference type="SMART" id="SM00267">
    <property type="entry name" value="GGDEF"/>
    <property type="match status" value="1"/>
</dbReference>
<dbReference type="InterPro" id="IPR052155">
    <property type="entry name" value="Biofilm_reg_signaling"/>
</dbReference>
<dbReference type="InterPro" id="IPR043128">
    <property type="entry name" value="Rev_trsase/Diguanyl_cyclase"/>
</dbReference>
<dbReference type="SUPFAM" id="SSF55073">
    <property type="entry name" value="Nucleotide cyclase"/>
    <property type="match status" value="1"/>
</dbReference>
<dbReference type="InterPro" id="IPR001610">
    <property type="entry name" value="PAC"/>
</dbReference>
<protein>
    <submittedName>
        <fullName evidence="5">Diguanylate cyclase</fullName>
    </submittedName>
</protein>
<feature type="transmembrane region" description="Helical" evidence="1">
    <location>
        <begin position="119"/>
        <end position="140"/>
    </location>
</feature>
<dbReference type="PANTHER" id="PTHR44757">
    <property type="entry name" value="DIGUANYLATE CYCLASE DGCP"/>
    <property type="match status" value="1"/>
</dbReference>
<evidence type="ECO:0000256" key="1">
    <source>
        <dbReference type="SAM" id="Phobius"/>
    </source>
</evidence>
<feature type="transmembrane region" description="Helical" evidence="1">
    <location>
        <begin position="241"/>
        <end position="262"/>
    </location>
</feature>
<dbReference type="Proteomes" id="UP000566711">
    <property type="component" value="Unassembled WGS sequence"/>
</dbReference>
<dbReference type="PROSITE" id="PS50112">
    <property type="entry name" value="PAS"/>
    <property type="match status" value="2"/>
</dbReference>
<sequence>MMIALNRLRVAALPHWRCLVSGTALALLMLALNSLPAEFLRGENVPMMAEVHLILELVAITVSVLVVIMAWQSLDGRQSHLSNLLIFGFTAVAGIDLVHALSYEGMPTLIGQNSTTQAIFFWLSGRMVELGTIFLVLLGVTLPGSALLWQVLGLVAICVLTIVGSTYLHLLPALFVPGTGVTPLKAELEYALCLGNLVAALVLFSKRGTQEGHAFRQLAIASFITAIGELAFVDYKQTSDLINIVGHFYKILAYSFIFRGMFLSRLRKPYQDLALAQRELLQRDAELQALVNNVPGGIAKLNLSLELQYVNPVLERGLGVQASELIGRHASECVPYEVYSAFKPYLTRALHGETVTFTYRQLLQDKSSAHRLATVIPEFGDGDGGISALYLILTDTSELEAAHQKLLDSMREVGELKAALDAHAIVAFTDTRGVITRVNDKFCAISKYSREELIGKTHRLINSRHHSKGFFRDMWETISSGNVWNGEVCNRAKDGSLYWVHTTIVPFLGEDGLPTQYVAIRADITSRKLAEQEARRMAMHDALTGLPNRRLMMDRLQQLLAKVVRDGQHGGVLLLDMDRFKAINDTLGHAAGDELLCEVGRRLTQNLRAYDTVARLGGDEFVVLLHDLGSEPHQARELTELIGEKLRFALAQPYTLEGTPTHSSPSIGATIFNSADYSGDELIKRADMALYKAKQAGRNCLCLVD</sequence>
<evidence type="ECO:0000259" key="2">
    <source>
        <dbReference type="PROSITE" id="PS50112"/>
    </source>
</evidence>
<organism evidence="5 6">
    <name type="scientific">Rugamonas fusca</name>
    <dbReference type="NCBI Taxonomy" id="2758568"/>
    <lineage>
        <taxon>Bacteria</taxon>
        <taxon>Pseudomonadati</taxon>
        <taxon>Pseudomonadota</taxon>
        <taxon>Betaproteobacteria</taxon>
        <taxon>Burkholderiales</taxon>
        <taxon>Oxalobacteraceae</taxon>
        <taxon>Telluria group</taxon>
        <taxon>Rugamonas</taxon>
    </lineage>
</organism>
<reference evidence="5 6" key="1">
    <citation type="submission" date="2020-07" db="EMBL/GenBank/DDBJ databases">
        <title>Novel species isolated from subtropical streams in China.</title>
        <authorList>
            <person name="Lu H."/>
        </authorList>
    </citation>
    <scope>NUCLEOTIDE SEQUENCE [LARGE SCALE GENOMIC DNA]</scope>
    <source>
        <strain evidence="5 6">FT3S</strain>
    </source>
</reference>
<feature type="transmembrane region" description="Helical" evidence="1">
    <location>
        <begin position="83"/>
        <end position="103"/>
    </location>
</feature>
<evidence type="ECO:0000313" key="6">
    <source>
        <dbReference type="Proteomes" id="UP000566711"/>
    </source>
</evidence>
<dbReference type="PROSITE" id="PS50113">
    <property type="entry name" value="PAC"/>
    <property type="match status" value="1"/>
</dbReference>
<dbReference type="SMART" id="SM00086">
    <property type="entry name" value="PAC"/>
    <property type="match status" value="2"/>
</dbReference>
<dbReference type="Gene3D" id="3.30.70.270">
    <property type="match status" value="1"/>
</dbReference>
<keyword evidence="6" id="KW-1185">Reference proteome</keyword>
<dbReference type="InterPro" id="IPR000700">
    <property type="entry name" value="PAS-assoc_C"/>
</dbReference>
<proteinExistence type="predicted"/>
<evidence type="ECO:0000259" key="3">
    <source>
        <dbReference type="PROSITE" id="PS50113"/>
    </source>
</evidence>
<gene>
    <name evidence="5" type="ORF">H3H36_13290</name>
</gene>
<feature type="transmembrane region" description="Helical" evidence="1">
    <location>
        <begin position="52"/>
        <end position="71"/>
    </location>
</feature>
<dbReference type="SUPFAM" id="SSF55785">
    <property type="entry name" value="PYP-like sensor domain (PAS domain)"/>
    <property type="match status" value="2"/>
</dbReference>
<dbReference type="PANTHER" id="PTHR44757:SF2">
    <property type="entry name" value="BIOFILM ARCHITECTURE MAINTENANCE PROTEIN MBAA"/>
    <property type="match status" value="1"/>
</dbReference>
<accession>A0A7W2EIE0</accession>
<feature type="domain" description="PAC" evidence="3">
    <location>
        <begin position="484"/>
        <end position="536"/>
    </location>
</feature>
<dbReference type="InterPro" id="IPR035965">
    <property type="entry name" value="PAS-like_dom_sf"/>
</dbReference>
<dbReference type="InterPro" id="IPR000014">
    <property type="entry name" value="PAS"/>
</dbReference>
<dbReference type="FunFam" id="3.30.70.270:FF:000001">
    <property type="entry name" value="Diguanylate cyclase domain protein"/>
    <property type="match status" value="1"/>
</dbReference>
<dbReference type="AlphaFoldDB" id="A0A7W2EIE0"/>
<feature type="domain" description="PAS" evidence="2">
    <location>
        <begin position="412"/>
        <end position="457"/>
    </location>
</feature>
<evidence type="ECO:0000259" key="4">
    <source>
        <dbReference type="PROSITE" id="PS50887"/>
    </source>
</evidence>
<keyword evidence="1" id="KW-0472">Membrane</keyword>
<dbReference type="Pfam" id="PF00990">
    <property type="entry name" value="GGDEF"/>
    <property type="match status" value="1"/>
</dbReference>
<dbReference type="NCBIfam" id="TIGR00254">
    <property type="entry name" value="GGDEF"/>
    <property type="match status" value="1"/>
</dbReference>
<dbReference type="Gene3D" id="3.30.450.20">
    <property type="entry name" value="PAS domain"/>
    <property type="match status" value="2"/>
</dbReference>